<reference evidence="2 3" key="1">
    <citation type="submission" date="2020-01" db="EMBL/GenBank/DDBJ databases">
        <title>Novel species isolated from a subtropical stream in China.</title>
        <authorList>
            <person name="Lu H."/>
        </authorList>
    </citation>
    <scope>NUCLEOTIDE SEQUENCE [LARGE SCALE GENOMIC DNA]</scope>
    <source>
        <strain evidence="2 3">FT82W</strain>
    </source>
</reference>
<gene>
    <name evidence="2" type="ORF">GTP91_17325</name>
</gene>
<dbReference type="Pfam" id="PF08878">
    <property type="entry name" value="HamA"/>
    <property type="match status" value="1"/>
</dbReference>
<organism evidence="2 3">
    <name type="scientific">Duganella vulcania</name>
    <dbReference type="NCBI Taxonomy" id="2692166"/>
    <lineage>
        <taxon>Bacteria</taxon>
        <taxon>Pseudomonadati</taxon>
        <taxon>Pseudomonadota</taxon>
        <taxon>Betaproteobacteria</taxon>
        <taxon>Burkholderiales</taxon>
        <taxon>Oxalobacteraceae</taxon>
        <taxon>Telluria group</taxon>
        <taxon>Duganella</taxon>
    </lineage>
</organism>
<accession>A0A845G841</accession>
<protein>
    <submittedName>
        <fullName evidence="2">DUF1837 domain-containing protein</fullName>
    </submittedName>
</protein>
<name>A0A845G841_9BURK</name>
<dbReference type="EMBL" id="WWCW01000059">
    <property type="protein sequence ID" value="MYM88928.1"/>
    <property type="molecule type" value="Genomic_DNA"/>
</dbReference>
<dbReference type="Proteomes" id="UP000470302">
    <property type="component" value="Unassembled WGS sequence"/>
</dbReference>
<dbReference type="AlphaFoldDB" id="A0A845G841"/>
<comment type="caution">
    <text evidence="2">The sequence shown here is derived from an EMBL/GenBank/DDBJ whole genome shotgun (WGS) entry which is preliminary data.</text>
</comment>
<feature type="domain" description="Anti-bacteriophage protein A/HamA C-terminal" evidence="1">
    <location>
        <begin position="19"/>
        <end position="273"/>
    </location>
</feature>
<sequence>MTWSDKHIKWLDDTGANGVTLCGKVVPIYRFNYVESDDKVMSAWAYHFRNHYCEDSTIDSLRAGYKISRKDYLLDKKFPAKKPADKSEKTGPATRSGDFAEILVADYISVKLKYWVPRVRYEFKVNRNTSEHGADVMGMKFNQNKSSPKDELLVFEVKATLSGSKKVNRLQDAINHSDKDRLRVGESLNAVRQRLQLKNRHVEADYILRFQSPKDDPYVMKYGAAAVITDSAFDSELIAACDTKLHKNRHKLQLCVINGADMMKLVHNLYERAADEA</sequence>
<proteinExistence type="predicted"/>
<evidence type="ECO:0000259" key="1">
    <source>
        <dbReference type="Pfam" id="PF08878"/>
    </source>
</evidence>
<evidence type="ECO:0000313" key="2">
    <source>
        <dbReference type="EMBL" id="MYM88928.1"/>
    </source>
</evidence>
<evidence type="ECO:0000313" key="3">
    <source>
        <dbReference type="Proteomes" id="UP000470302"/>
    </source>
</evidence>
<dbReference type="InterPro" id="IPR014976">
    <property type="entry name" value="AbpA_HamA_C"/>
</dbReference>